<keyword evidence="3" id="KW-1185">Reference proteome</keyword>
<dbReference type="EMBL" id="CP000449">
    <property type="protein sequence ID" value="ABI66016.1"/>
    <property type="molecule type" value="Genomic_DNA"/>
</dbReference>
<feature type="transmembrane region" description="Helical" evidence="1">
    <location>
        <begin position="129"/>
        <end position="148"/>
    </location>
</feature>
<keyword evidence="1" id="KW-0472">Membrane</keyword>
<evidence type="ECO:0000313" key="2">
    <source>
        <dbReference type="EMBL" id="ABI66016.1"/>
    </source>
</evidence>
<evidence type="ECO:0008006" key="4">
    <source>
        <dbReference type="Google" id="ProtNLM"/>
    </source>
</evidence>
<protein>
    <recommendedName>
        <fullName evidence="4">DUF4345 domain-containing protein</fullName>
    </recommendedName>
</protein>
<proteinExistence type="predicted"/>
<feature type="transmembrane region" description="Helical" evidence="1">
    <location>
        <begin position="154"/>
        <end position="174"/>
    </location>
</feature>
<accession>Q0ANX1</accession>
<dbReference type="AlphaFoldDB" id="Q0ANX1"/>
<sequence>MRSKDRRWRGQPADLPACLSACLPVCLPAGWTEAPKPPLIRRMSQLPSPRAWTHARTVMIVVCGLLIVTPLFFISQLAFAVFGLDQLNAFGADGANVLQNTPTVSLVAPFLRAPLLILTLLFLVRRSRWASISFALATLIHLVSWMSILSNAYFTLPTGYLTLALEAGGIYLLVRYPELRAPTVNGKTSGA</sequence>
<reference evidence="2 3" key="1">
    <citation type="submission" date="2006-08" db="EMBL/GenBank/DDBJ databases">
        <title>Complete sequence of Maricaulis maris MCS10.</title>
        <authorList>
            <consortium name="US DOE Joint Genome Institute"/>
            <person name="Copeland A."/>
            <person name="Lucas S."/>
            <person name="Lapidus A."/>
            <person name="Barry K."/>
            <person name="Detter J.C."/>
            <person name="Glavina del Rio T."/>
            <person name="Hammon N."/>
            <person name="Israni S."/>
            <person name="Dalin E."/>
            <person name="Tice H."/>
            <person name="Pitluck S."/>
            <person name="Saunders E."/>
            <person name="Brettin T."/>
            <person name="Bruce D."/>
            <person name="Han C."/>
            <person name="Tapia R."/>
            <person name="Gilna P."/>
            <person name="Schmutz J."/>
            <person name="Larimer F."/>
            <person name="Land M."/>
            <person name="Hauser L."/>
            <person name="Kyrpides N."/>
            <person name="Mikhailova N."/>
            <person name="Viollier P."/>
            <person name="Stephens C."/>
            <person name="Richardson P."/>
        </authorList>
    </citation>
    <scope>NUCLEOTIDE SEQUENCE [LARGE SCALE GENOMIC DNA]</scope>
    <source>
        <strain evidence="2 3">MCS10</strain>
    </source>
</reference>
<keyword evidence="1" id="KW-1133">Transmembrane helix</keyword>
<dbReference type="Proteomes" id="UP000001964">
    <property type="component" value="Chromosome"/>
</dbReference>
<feature type="transmembrane region" description="Helical" evidence="1">
    <location>
        <begin position="104"/>
        <end position="124"/>
    </location>
</feature>
<evidence type="ECO:0000256" key="1">
    <source>
        <dbReference type="SAM" id="Phobius"/>
    </source>
</evidence>
<feature type="transmembrane region" description="Helical" evidence="1">
    <location>
        <begin position="58"/>
        <end position="84"/>
    </location>
</feature>
<keyword evidence="1" id="KW-0812">Transmembrane</keyword>
<dbReference type="KEGG" id="mmr:Mmar10_1724"/>
<dbReference type="HOGENOM" id="CLU_1419956_0_0_5"/>
<organism evidence="2 3">
    <name type="scientific">Maricaulis maris (strain MCS10)</name>
    <name type="common">Caulobacter maris</name>
    <dbReference type="NCBI Taxonomy" id="394221"/>
    <lineage>
        <taxon>Bacteria</taxon>
        <taxon>Pseudomonadati</taxon>
        <taxon>Pseudomonadota</taxon>
        <taxon>Alphaproteobacteria</taxon>
        <taxon>Maricaulales</taxon>
        <taxon>Maricaulaceae</taxon>
        <taxon>Maricaulis</taxon>
    </lineage>
</organism>
<evidence type="ECO:0000313" key="3">
    <source>
        <dbReference type="Proteomes" id="UP000001964"/>
    </source>
</evidence>
<name>Q0ANX1_MARMM</name>
<gene>
    <name evidence="2" type="ordered locus">Mmar10_1724</name>
</gene>